<accession>A0A8J9ZY36</accession>
<keyword evidence="2 3" id="KW-0808">Transferase</keyword>
<reference evidence="5" key="1">
    <citation type="submission" date="2022-01" db="EMBL/GenBank/DDBJ databases">
        <authorList>
            <person name="Braso-Vives M."/>
        </authorList>
    </citation>
    <scope>NUCLEOTIDE SEQUENCE</scope>
</reference>
<evidence type="ECO:0000256" key="2">
    <source>
        <dbReference type="ARBA" id="ARBA00022679"/>
    </source>
</evidence>
<evidence type="ECO:0000256" key="3">
    <source>
        <dbReference type="RuleBase" id="RU361155"/>
    </source>
</evidence>
<proteinExistence type="inferred from homology"/>
<sequence length="316" mass="35890">MSGDDGYLRTASELGIMGVVRTLGIIGNKNSPHVFNGVSFPSIVPVEGLKALENFETRPDDVVIVSYPKSGLNWTYEVVTLILNNADISKPKLPLFTHVPYLEVMHIEHGKTYAEILRDLPSPRLIATHLRYSMLPPGVHDNGTKTIYVARNPKDVVVSYYHFHRMSRVHPDPGGWDKFLSDFMSGNVVWGSWYQHVLDVWANRQKRNILIVRYEDMKKDLPAAIRQMAALLGRQLTEPGVQLIASHCSFDSMKSNPMTNGSKVPMVFNNDESQFMRKGVVGDWINHFTVAQDRTFDSHYLRTIAVRGMEFEFELI</sequence>
<dbReference type="InterPro" id="IPR027417">
    <property type="entry name" value="P-loop_NTPase"/>
</dbReference>
<dbReference type="FunFam" id="3.40.50.300:FF:000433">
    <property type="entry name" value="Estrogen sulfotransferase"/>
    <property type="match status" value="1"/>
</dbReference>
<feature type="domain" description="Sulfotransferase" evidence="4">
    <location>
        <begin position="59"/>
        <end position="303"/>
    </location>
</feature>
<keyword evidence="6" id="KW-1185">Reference proteome</keyword>
<dbReference type="EC" id="2.8.2.-" evidence="3"/>
<dbReference type="AlphaFoldDB" id="A0A8J9ZY36"/>
<gene>
    <name evidence="5" type="primary">SULT1A4</name>
    <name evidence="5" type="ORF">BLAG_LOCUS19610</name>
</gene>
<dbReference type="EMBL" id="OV696690">
    <property type="protein sequence ID" value="CAH1265715.1"/>
    <property type="molecule type" value="Genomic_DNA"/>
</dbReference>
<dbReference type="InterPro" id="IPR000863">
    <property type="entry name" value="Sulfotransferase_dom"/>
</dbReference>
<dbReference type="Pfam" id="PF00685">
    <property type="entry name" value="Sulfotransfer_1"/>
    <property type="match status" value="1"/>
</dbReference>
<organism evidence="5 6">
    <name type="scientific">Branchiostoma lanceolatum</name>
    <name type="common">Common lancelet</name>
    <name type="synonym">Amphioxus lanceolatum</name>
    <dbReference type="NCBI Taxonomy" id="7740"/>
    <lineage>
        <taxon>Eukaryota</taxon>
        <taxon>Metazoa</taxon>
        <taxon>Chordata</taxon>
        <taxon>Cephalochordata</taxon>
        <taxon>Leptocardii</taxon>
        <taxon>Amphioxiformes</taxon>
        <taxon>Branchiostomatidae</taxon>
        <taxon>Branchiostoma</taxon>
    </lineage>
</organism>
<evidence type="ECO:0000259" key="4">
    <source>
        <dbReference type="Pfam" id="PF00685"/>
    </source>
</evidence>
<dbReference type="GO" id="GO:0008146">
    <property type="term" value="F:sulfotransferase activity"/>
    <property type="evidence" value="ECO:0007669"/>
    <property type="project" value="InterPro"/>
</dbReference>
<protein>
    <recommendedName>
        <fullName evidence="3">Sulfotransferase</fullName>
        <ecNumber evidence="3">2.8.2.-</ecNumber>
    </recommendedName>
</protein>
<evidence type="ECO:0000313" key="6">
    <source>
        <dbReference type="Proteomes" id="UP000838412"/>
    </source>
</evidence>
<evidence type="ECO:0000313" key="5">
    <source>
        <dbReference type="EMBL" id="CAH1265715.1"/>
    </source>
</evidence>
<dbReference type="SUPFAM" id="SSF52540">
    <property type="entry name" value="P-loop containing nucleoside triphosphate hydrolases"/>
    <property type="match status" value="1"/>
</dbReference>
<dbReference type="OrthoDB" id="205623at2759"/>
<dbReference type="Gene3D" id="3.40.50.300">
    <property type="entry name" value="P-loop containing nucleotide triphosphate hydrolases"/>
    <property type="match status" value="1"/>
</dbReference>
<name>A0A8J9ZY36_BRALA</name>
<evidence type="ECO:0000256" key="1">
    <source>
        <dbReference type="ARBA" id="ARBA00005771"/>
    </source>
</evidence>
<comment type="similarity">
    <text evidence="1 3">Belongs to the sulfotransferase 1 family.</text>
</comment>
<dbReference type="Proteomes" id="UP000838412">
    <property type="component" value="Chromosome 5"/>
</dbReference>
<dbReference type="PANTHER" id="PTHR11783">
    <property type="entry name" value="SULFOTRANSFERASE SULT"/>
    <property type="match status" value="1"/>
</dbReference>